<protein>
    <submittedName>
        <fullName evidence="1">Uncharacterized protein</fullName>
    </submittedName>
</protein>
<reference evidence="1 2" key="1">
    <citation type="submission" date="2018-06" db="EMBL/GenBank/DDBJ databases">
        <authorList>
            <consortium name="Pathogen Informatics"/>
            <person name="Doyle S."/>
        </authorList>
    </citation>
    <scope>NUCLEOTIDE SEQUENCE [LARGE SCALE GENOMIC DNA]</scope>
    <source>
        <strain evidence="1 2">NCTC8849</strain>
    </source>
</reference>
<gene>
    <name evidence="1" type="ORF">NCTC8849_01509</name>
</gene>
<sequence length="41" mass="4383">MPGLTVVSDHRHGGLRVDKPALGDFKDDLFGGDPPVLQLIV</sequence>
<dbReference type="EMBL" id="UGLC01000002">
    <property type="protein sequence ID" value="STT52959.1"/>
    <property type="molecule type" value="Genomic_DNA"/>
</dbReference>
<evidence type="ECO:0000313" key="1">
    <source>
        <dbReference type="EMBL" id="STT52959.1"/>
    </source>
</evidence>
<dbReference type="Proteomes" id="UP000254799">
    <property type="component" value="Unassembled WGS sequence"/>
</dbReference>
<name>A0A377WEK5_KLEPN</name>
<accession>A0A377WEK5</accession>
<dbReference type="AlphaFoldDB" id="A0A377WEK5"/>
<evidence type="ECO:0000313" key="2">
    <source>
        <dbReference type="Proteomes" id="UP000254799"/>
    </source>
</evidence>
<organism evidence="1 2">
    <name type="scientific">Klebsiella pneumoniae</name>
    <dbReference type="NCBI Taxonomy" id="573"/>
    <lineage>
        <taxon>Bacteria</taxon>
        <taxon>Pseudomonadati</taxon>
        <taxon>Pseudomonadota</taxon>
        <taxon>Gammaproteobacteria</taxon>
        <taxon>Enterobacterales</taxon>
        <taxon>Enterobacteriaceae</taxon>
        <taxon>Klebsiella/Raoultella group</taxon>
        <taxon>Klebsiella</taxon>
        <taxon>Klebsiella pneumoniae complex</taxon>
    </lineage>
</organism>
<proteinExistence type="predicted"/>